<organism evidence="2 3">
    <name type="scientific">Trema orientale</name>
    <name type="common">Charcoal tree</name>
    <name type="synonym">Celtis orientalis</name>
    <dbReference type="NCBI Taxonomy" id="63057"/>
    <lineage>
        <taxon>Eukaryota</taxon>
        <taxon>Viridiplantae</taxon>
        <taxon>Streptophyta</taxon>
        <taxon>Embryophyta</taxon>
        <taxon>Tracheophyta</taxon>
        <taxon>Spermatophyta</taxon>
        <taxon>Magnoliopsida</taxon>
        <taxon>eudicotyledons</taxon>
        <taxon>Gunneridae</taxon>
        <taxon>Pentapetalae</taxon>
        <taxon>rosids</taxon>
        <taxon>fabids</taxon>
        <taxon>Rosales</taxon>
        <taxon>Cannabaceae</taxon>
        <taxon>Trema</taxon>
    </lineage>
</organism>
<dbReference type="InterPro" id="IPR006011">
    <property type="entry name" value="Syntaxin_N"/>
</dbReference>
<gene>
    <name evidence="2" type="ORF">TorRG33x02_150390</name>
</gene>
<sequence length="68" mass="7851">MEEITNLLSDLQTVNEEAKSTHSTKILRGLRDRMDSDIVALLRKVRRVKTRLENLVQSNVNNRGRKSC</sequence>
<dbReference type="InParanoid" id="A0A2P5EUH6"/>
<dbReference type="Proteomes" id="UP000237000">
    <property type="component" value="Unassembled WGS sequence"/>
</dbReference>
<dbReference type="Gene3D" id="1.20.58.70">
    <property type="match status" value="1"/>
</dbReference>
<evidence type="ECO:0000313" key="2">
    <source>
        <dbReference type="EMBL" id="PON89176.1"/>
    </source>
</evidence>
<evidence type="ECO:0000313" key="3">
    <source>
        <dbReference type="Proteomes" id="UP000237000"/>
    </source>
</evidence>
<proteinExistence type="predicted"/>
<dbReference type="EMBL" id="JXTC01000097">
    <property type="protein sequence ID" value="PON89176.1"/>
    <property type="molecule type" value="Genomic_DNA"/>
</dbReference>
<name>A0A2P5EUH6_TREOI</name>
<comment type="caution">
    <text evidence="2">The sequence shown here is derived from an EMBL/GenBank/DDBJ whole genome shotgun (WGS) entry which is preliminary data.</text>
</comment>
<reference evidence="3" key="1">
    <citation type="submission" date="2016-06" db="EMBL/GenBank/DDBJ databases">
        <title>Parallel loss of symbiosis genes in relatives of nitrogen-fixing non-legume Parasponia.</title>
        <authorList>
            <person name="Van Velzen R."/>
            <person name="Holmer R."/>
            <person name="Bu F."/>
            <person name="Rutten L."/>
            <person name="Van Zeijl A."/>
            <person name="Liu W."/>
            <person name="Santuari L."/>
            <person name="Cao Q."/>
            <person name="Sharma T."/>
            <person name="Shen D."/>
            <person name="Roswanjaya Y."/>
            <person name="Wardhani T."/>
            <person name="Kalhor M.S."/>
            <person name="Jansen J."/>
            <person name="Van den Hoogen J."/>
            <person name="Gungor B."/>
            <person name="Hartog M."/>
            <person name="Hontelez J."/>
            <person name="Verver J."/>
            <person name="Yang W.-C."/>
            <person name="Schijlen E."/>
            <person name="Repin R."/>
            <person name="Schilthuizen M."/>
            <person name="Schranz E."/>
            <person name="Heidstra R."/>
            <person name="Miyata K."/>
            <person name="Fedorova E."/>
            <person name="Kohlen W."/>
            <person name="Bisseling T."/>
            <person name="Smit S."/>
            <person name="Geurts R."/>
        </authorList>
    </citation>
    <scope>NUCLEOTIDE SEQUENCE [LARGE SCALE GENOMIC DNA]</scope>
    <source>
        <strain evidence="3">cv. RG33-2</strain>
    </source>
</reference>
<dbReference type="OrthoDB" id="1280587at2759"/>
<dbReference type="AlphaFoldDB" id="A0A2P5EUH6"/>
<evidence type="ECO:0000259" key="1">
    <source>
        <dbReference type="Pfam" id="PF00804"/>
    </source>
</evidence>
<dbReference type="STRING" id="63057.A0A2P5EUH6"/>
<accession>A0A2P5EUH6</accession>
<protein>
    <submittedName>
        <fullName evidence="2">Syntaxin, N-terminal domain containing protein</fullName>
    </submittedName>
</protein>
<dbReference type="GO" id="GO:0016020">
    <property type="term" value="C:membrane"/>
    <property type="evidence" value="ECO:0007669"/>
    <property type="project" value="InterPro"/>
</dbReference>
<feature type="domain" description="Syntaxin N-terminal" evidence="1">
    <location>
        <begin position="1"/>
        <end position="64"/>
    </location>
</feature>
<keyword evidence="3" id="KW-1185">Reference proteome</keyword>
<dbReference type="Pfam" id="PF00804">
    <property type="entry name" value="Syntaxin"/>
    <property type="match status" value="1"/>
</dbReference>